<evidence type="ECO:0000256" key="3">
    <source>
        <dbReference type="ARBA" id="ARBA00022989"/>
    </source>
</evidence>
<feature type="transmembrane region" description="Helical" evidence="6">
    <location>
        <begin position="178"/>
        <end position="195"/>
    </location>
</feature>
<sequence>MELSKTEREGSELQPNRSSTSSDDTDSESLDDHNQDFNALQMQATVVSSTSFEQRAQSVISRIRSREPGQVARFTHPLSHTKTSDDVIVDFDGPDDPYQPLNWGFRKKAITTVLYGLTTMGATWASAIYSTGVDQVSSEFGIGEEVSTLGTTLLLFGFGLGPLVWAPLSEVYGRKPAVLGPYFIAAIFSFGSATAKDVQTLMLTRFFTGFFGAAPVTNTGGVLGDIWSAEERGAAIVGYAMAVVGGPVLGPIVGGAISQSYLGWRWTQYITGIMMMLFLTLDVLYIDESYPNTLLVYKARRLRFETGNWALHARHEEWDVTLRELGNKYLIRPFALLATPICFLVALYASFVYGILYLSLASFPVVFQELRGWDQVVGALPFLAYLVGILFGAGINLANQKFYISRFKANHNRPVPEARLPPMMLGSVVFAAGLFIFGWTSQVDIYWFPSMVGGACMGLGFFTIFQAALNYLIDTFQTVAASAVAANTFLRSVFAGCFPLFATAMFRNLGVPWASSVLGFVAIALIPIPYMFYVFGPKIRAKGKWSRASVD</sequence>
<dbReference type="PANTHER" id="PTHR23502:SF59">
    <property type="entry name" value="MULTIDRUG TRANSPORTER, PUTATIVE (AFU_ORTHOLOGUE AFUA_1G10370)-RELATED"/>
    <property type="match status" value="1"/>
</dbReference>
<feature type="transmembrane region" description="Helical" evidence="6">
    <location>
        <begin position="236"/>
        <end position="257"/>
    </location>
</feature>
<dbReference type="InterPro" id="IPR020846">
    <property type="entry name" value="MFS_dom"/>
</dbReference>
<organism evidence="8 9">
    <name type="scientific">Emericella nidulans (strain FGSC A4 / ATCC 38163 / CBS 112.46 / NRRL 194 / M139)</name>
    <name type="common">Aspergillus nidulans</name>
    <dbReference type="NCBI Taxonomy" id="227321"/>
    <lineage>
        <taxon>Eukaryota</taxon>
        <taxon>Fungi</taxon>
        <taxon>Dikarya</taxon>
        <taxon>Ascomycota</taxon>
        <taxon>Pezizomycotina</taxon>
        <taxon>Eurotiomycetes</taxon>
        <taxon>Eurotiomycetidae</taxon>
        <taxon>Eurotiales</taxon>
        <taxon>Aspergillaceae</taxon>
        <taxon>Aspergillus</taxon>
        <taxon>Aspergillus subgen. Nidulantes</taxon>
    </lineage>
</organism>
<feature type="region of interest" description="Disordered" evidence="5">
    <location>
        <begin position="1"/>
        <end position="32"/>
    </location>
</feature>
<dbReference type="RefSeq" id="XP_658847.1">
    <property type="nucleotide sequence ID" value="XM_653755.1"/>
</dbReference>
<keyword evidence="9" id="KW-1185">Reference proteome</keyword>
<accession>Q5BDY7</accession>
<dbReference type="OMA" id="GWNQVVG"/>
<dbReference type="GO" id="GO:0022857">
    <property type="term" value="F:transmembrane transporter activity"/>
    <property type="evidence" value="ECO:0000318"/>
    <property type="project" value="GO_Central"/>
</dbReference>
<dbReference type="OrthoDB" id="9986881at2759"/>
<feature type="transmembrane region" description="Helical" evidence="6">
    <location>
        <begin position="513"/>
        <end position="535"/>
    </location>
</feature>
<evidence type="ECO:0000259" key="7">
    <source>
        <dbReference type="PROSITE" id="PS50850"/>
    </source>
</evidence>
<evidence type="ECO:0000256" key="1">
    <source>
        <dbReference type="ARBA" id="ARBA00004141"/>
    </source>
</evidence>
<evidence type="ECO:0000256" key="4">
    <source>
        <dbReference type="ARBA" id="ARBA00023136"/>
    </source>
</evidence>
<dbReference type="EMBL" id="BN001308">
    <property type="protein sequence ID" value="CBF87867.1"/>
    <property type="molecule type" value="Genomic_DNA"/>
</dbReference>
<dbReference type="Gene3D" id="1.20.1250.20">
    <property type="entry name" value="MFS general substrate transporter like domains"/>
    <property type="match status" value="1"/>
</dbReference>
<keyword evidence="4 6" id="KW-0472">Membrane</keyword>
<dbReference type="HOGENOM" id="CLU_008455_11_6_1"/>
<keyword evidence="3 6" id="KW-1133">Transmembrane helix</keyword>
<feature type="transmembrane region" description="Helical" evidence="6">
    <location>
        <begin position="479"/>
        <end position="501"/>
    </location>
</feature>
<dbReference type="AlphaFoldDB" id="Q5BDY7"/>
<feature type="transmembrane region" description="Helical" evidence="6">
    <location>
        <begin position="376"/>
        <end position="399"/>
    </location>
</feature>
<dbReference type="CDD" id="cd17323">
    <property type="entry name" value="MFS_Tpo1_MDR_like"/>
    <property type="match status" value="1"/>
</dbReference>
<feature type="transmembrane region" description="Helical" evidence="6">
    <location>
        <begin position="445"/>
        <end position="472"/>
    </location>
</feature>
<dbReference type="InterPro" id="IPR011701">
    <property type="entry name" value="MFS"/>
</dbReference>
<protein>
    <submittedName>
        <fullName evidence="8">MFS multidrug transporter, putative (AFU_orthologue AFUA_1G10370)</fullName>
    </submittedName>
</protein>
<name>Q5BDY7_EMENI</name>
<proteinExistence type="predicted"/>
<feature type="transmembrane region" description="Helical" evidence="6">
    <location>
        <begin position="109"/>
        <end position="129"/>
    </location>
</feature>
<evidence type="ECO:0000313" key="9">
    <source>
        <dbReference type="Proteomes" id="UP000000560"/>
    </source>
</evidence>
<comment type="subcellular location">
    <subcellularLocation>
        <location evidence="1">Membrane</location>
        <topology evidence="1">Multi-pass membrane protein</topology>
    </subcellularLocation>
</comment>
<feature type="transmembrane region" description="Helical" evidence="6">
    <location>
        <begin position="201"/>
        <end position="224"/>
    </location>
</feature>
<dbReference type="GO" id="GO:0005886">
    <property type="term" value="C:plasma membrane"/>
    <property type="evidence" value="ECO:0000318"/>
    <property type="project" value="GO_Central"/>
</dbReference>
<dbReference type="InterPro" id="IPR036259">
    <property type="entry name" value="MFS_trans_sf"/>
</dbReference>
<feature type="transmembrane region" description="Helical" evidence="6">
    <location>
        <begin position="334"/>
        <end position="356"/>
    </location>
</feature>
<dbReference type="GeneID" id="2877021"/>
<dbReference type="Proteomes" id="UP000000560">
    <property type="component" value="Chromosome VIII"/>
</dbReference>
<dbReference type="eggNOG" id="KOG0255">
    <property type="taxonomic scope" value="Eukaryota"/>
</dbReference>
<reference evidence="9" key="1">
    <citation type="journal article" date="2005" name="Nature">
        <title>Sequencing of Aspergillus nidulans and comparative analysis with A. fumigatus and A. oryzae.</title>
        <authorList>
            <person name="Galagan J.E."/>
            <person name="Calvo S.E."/>
            <person name="Cuomo C."/>
            <person name="Ma L.J."/>
            <person name="Wortman J.R."/>
            <person name="Batzoglou S."/>
            <person name="Lee S.I."/>
            <person name="Basturkmen M."/>
            <person name="Spevak C.C."/>
            <person name="Clutterbuck J."/>
            <person name="Kapitonov V."/>
            <person name="Jurka J."/>
            <person name="Scazzocchio C."/>
            <person name="Farman M."/>
            <person name="Butler J."/>
            <person name="Purcell S."/>
            <person name="Harris S."/>
            <person name="Braus G.H."/>
            <person name="Draht O."/>
            <person name="Busch S."/>
            <person name="D'Enfert C."/>
            <person name="Bouchier C."/>
            <person name="Goldman G.H."/>
            <person name="Bell-Pedersen D."/>
            <person name="Griffiths-Jones S."/>
            <person name="Doonan J.H."/>
            <person name="Yu J."/>
            <person name="Vienken K."/>
            <person name="Pain A."/>
            <person name="Freitag M."/>
            <person name="Selker E.U."/>
            <person name="Archer D.B."/>
            <person name="Penalva M.A."/>
            <person name="Oakley B.R."/>
            <person name="Momany M."/>
            <person name="Tanaka T."/>
            <person name="Kumagai T."/>
            <person name="Asai K."/>
            <person name="Machida M."/>
            <person name="Nierman W.C."/>
            <person name="Denning D.W."/>
            <person name="Caddick M."/>
            <person name="Hynes M."/>
            <person name="Paoletti M."/>
            <person name="Fischer R."/>
            <person name="Miller B."/>
            <person name="Dyer P."/>
            <person name="Sachs M.S."/>
            <person name="Osmani S.A."/>
            <person name="Birren B.W."/>
        </authorList>
    </citation>
    <scope>NUCLEOTIDE SEQUENCE [LARGE SCALE GENOMIC DNA]</scope>
    <source>
        <strain evidence="9">FGSC A4 / ATCC 38163 / CBS 112.46 / NRRL 194 / M139</strain>
    </source>
</reference>
<feature type="compositionally biased region" description="Basic and acidic residues" evidence="5">
    <location>
        <begin position="1"/>
        <end position="11"/>
    </location>
</feature>
<dbReference type="FunFam" id="1.20.1250.20:FF:000011">
    <property type="entry name" value="MFS multidrug transporter, putative"/>
    <property type="match status" value="1"/>
</dbReference>
<dbReference type="InParanoid" id="Q5BDY7"/>
<evidence type="ECO:0000256" key="2">
    <source>
        <dbReference type="ARBA" id="ARBA00022692"/>
    </source>
</evidence>
<dbReference type="PANTHER" id="PTHR23502">
    <property type="entry name" value="MAJOR FACILITATOR SUPERFAMILY"/>
    <property type="match status" value="1"/>
</dbReference>
<evidence type="ECO:0000256" key="5">
    <source>
        <dbReference type="SAM" id="MobiDB-lite"/>
    </source>
</evidence>
<accession>C8VSJ8</accession>
<dbReference type="VEuPathDB" id="FungiDB:AN1243"/>
<feature type="domain" description="Major facilitator superfamily (MFS) profile" evidence="7">
    <location>
        <begin position="109"/>
        <end position="539"/>
    </location>
</feature>
<dbReference type="SUPFAM" id="SSF103473">
    <property type="entry name" value="MFS general substrate transporter"/>
    <property type="match status" value="1"/>
</dbReference>
<feature type="transmembrane region" description="Helical" evidence="6">
    <location>
        <begin position="149"/>
        <end position="166"/>
    </location>
</feature>
<dbReference type="GO" id="GO:0055085">
    <property type="term" value="P:transmembrane transport"/>
    <property type="evidence" value="ECO:0000318"/>
    <property type="project" value="GO_Central"/>
</dbReference>
<reference evidence="9" key="2">
    <citation type="journal article" date="2009" name="Fungal Genet. Biol.">
        <title>The 2008 update of the Aspergillus nidulans genome annotation: a community effort.</title>
        <authorList>
            <person name="Wortman J.R."/>
            <person name="Gilsenan J.M."/>
            <person name="Joardar V."/>
            <person name="Deegan J."/>
            <person name="Clutterbuck J."/>
            <person name="Andersen M.R."/>
            <person name="Archer D."/>
            <person name="Bencina M."/>
            <person name="Braus G."/>
            <person name="Coutinho P."/>
            <person name="von Dohren H."/>
            <person name="Doonan J."/>
            <person name="Driessen A.J."/>
            <person name="Durek P."/>
            <person name="Espeso E."/>
            <person name="Fekete E."/>
            <person name="Flipphi M."/>
            <person name="Estrada C.G."/>
            <person name="Geysens S."/>
            <person name="Goldman G."/>
            <person name="de Groot P.W."/>
            <person name="Hansen K."/>
            <person name="Harris S.D."/>
            <person name="Heinekamp T."/>
            <person name="Helmstaedt K."/>
            <person name="Henrissat B."/>
            <person name="Hofmann G."/>
            <person name="Homan T."/>
            <person name="Horio T."/>
            <person name="Horiuchi H."/>
            <person name="James S."/>
            <person name="Jones M."/>
            <person name="Karaffa L."/>
            <person name="Karanyi Z."/>
            <person name="Kato M."/>
            <person name="Keller N."/>
            <person name="Kelly D.E."/>
            <person name="Kiel J.A."/>
            <person name="Kim J.M."/>
            <person name="van der Klei I.J."/>
            <person name="Klis F.M."/>
            <person name="Kovalchuk A."/>
            <person name="Krasevec N."/>
            <person name="Kubicek C.P."/>
            <person name="Liu B."/>
            <person name="Maccabe A."/>
            <person name="Meyer V."/>
            <person name="Mirabito P."/>
            <person name="Miskei M."/>
            <person name="Mos M."/>
            <person name="Mullins J."/>
            <person name="Nelson D.R."/>
            <person name="Nielsen J."/>
            <person name="Oakley B.R."/>
            <person name="Osmani S.A."/>
            <person name="Pakula T."/>
            <person name="Paszewski A."/>
            <person name="Paulsen I."/>
            <person name="Pilsyk S."/>
            <person name="Pocsi I."/>
            <person name="Punt P.J."/>
            <person name="Ram A.F."/>
            <person name="Ren Q."/>
            <person name="Robellet X."/>
            <person name="Robson G."/>
            <person name="Seiboth B."/>
            <person name="van Solingen P."/>
            <person name="Specht T."/>
            <person name="Sun J."/>
            <person name="Taheri-Talesh N."/>
            <person name="Takeshita N."/>
            <person name="Ussery D."/>
            <person name="vanKuyk P.A."/>
            <person name="Visser H."/>
            <person name="van de Vondervoort P.J."/>
            <person name="de Vries R.P."/>
            <person name="Walton J."/>
            <person name="Xiang X."/>
            <person name="Xiong Y."/>
            <person name="Zeng A.P."/>
            <person name="Brandt B.W."/>
            <person name="Cornell M.J."/>
            <person name="van den Hondel C.A."/>
            <person name="Visser J."/>
            <person name="Oliver S.G."/>
            <person name="Turner G."/>
        </authorList>
    </citation>
    <scope>GENOME REANNOTATION</scope>
    <source>
        <strain evidence="9">FGSC A4 / ATCC 38163 / CBS 112.46 / NRRL 194 / M139</strain>
    </source>
</reference>
<feature type="transmembrane region" description="Helical" evidence="6">
    <location>
        <begin position="420"/>
        <end position="439"/>
    </location>
</feature>
<gene>
    <name evidence="8" type="ORF">ANIA_01243</name>
</gene>
<dbReference type="Pfam" id="PF07690">
    <property type="entry name" value="MFS_1"/>
    <property type="match status" value="1"/>
</dbReference>
<evidence type="ECO:0000256" key="6">
    <source>
        <dbReference type="SAM" id="Phobius"/>
    </source>
</evidence>
<keyword evidence="2 6" id="KW-0812">Transmembrane</keyword>
<dbReference type="KEGG" id="ani:ANIA_01243"/>
<dbReference type="PROSITE" id="PS50850">
    <property type="entry name" value="MFS"/>
    <property type="match status" value="1"/>
</dbReference>
<feature type="transmembrane region" description="Helical" evidence="6">
    <location>
        <begin position="269"/>
        <end position="286"/>
    </location>
</feature>
<evidence type="ECO:0000313" key="8">
    <source>
        <dbReference type="EMBL" id="CBF87867.1"/>
    </source>
</evidence>